<evidence type="ECO:0000256" key="1">
    <source>
        <dbReference type="ARBA" id="ARBA00023125"/>
    </source>
</evidence>
<keyword evidence="5" id="KW-1185">Reference proteome</keyword>
<feature type="domain" description="HTH tetR-type" evidence="3">
    <location>
        <begin position="32"/>
        <end position="92"/>
    </location>
</feature>
<keyword evidence="1 2" id="KW-0238">DNA-binding</keyword>
<dbReference type="Gene3D" id="1.10.357.10">
    <property type="entry name" value="Tetracycline Repressor, domain 2"/>
    <property type="match status" value="1"/>
</dbReference>
<sequence>MIVRLLWRFGAYLSYYSRFVPARRTPQQERSRAMVDRILDAAGTVLAEDGYQRASTNRIADEAGVSPGSLYRYFDDKDAIVTALSQRLVEDFAAELTPVLRTSVALPREEAVRKLTTAVLDALDRHAALLRAIVDRVPADEQAVTLREVQSRVYDVTFHLVAIHGRSDDPQRLEQATWMIVQASHHLTVRYVLDAPGFPREAFIDGLERIVAALIP</sequence>
<dbReference type="PANTHER" id="PTHR30055">
    <property type="entry name" value="HTH-TYPE TRANSCRIPTIONAL REGULATOR RUTR"/>
    <property type="match status" value="1"/>
</dbReference>
<dbReference type="PROSITE" id="PS01081">
    <property type="entry name" value="HTH_TETR_1"/>
    <property type="match status" value="1"/>
</dbReference>
<dbReference type="PRINTS" id="PR00455">
    <property type="entry name" value="HTHTETR"/>
</dbReference>
<evidence type="ECO:0000256" key="2">
    <source>
        <dbReference type="PROSITE-ProRule" id="PRU00335"/>
    </source>
</evidence>
<dbReference type="InterPro" id="IPR009057">
    <property type="entry name" value="Homeodomain-like_sf"/>
</dbReference>
<protein>
    <submittedName>
        <fullName evidence="4">TetR/AcrR family transcriptional regulator</fullName>
    </submittedName>
</protein>
<evidence type="ECO:0000313" key="4">
    <source>
        <dbReference type="EMBL" id="UUY03935.1"/>
    </source>
</evidence>
<dbReference type="InterPro" id="IPR050109">
    <property type="entry name" value="HTH-type_TetR-like_transc_reg"/>
</dbReference>
<dbReference type="RefSeq" id="WP_353864434.1">
    <property type="nucleotide sequence ID" value="NZ_CP088295.1"/>
</dbReference>
<accession>A0ABY5PHI5</accession>
<evidence type="ECO:0000259" key="3">
    <source>
        <dbReference type="PROSITE" id="PS50977"/>
    </source>
</evidence>
<dbReference type="Proteomes" id="UP001058860">
    <property type="component" value="Chromosome"/>
</dbReference>
<dbReference type="EMBL" id="CP088295">
    <property type="protein sequence ID" value="UUY03935.1"/>
    <property type="molecule type" value="Genomic_DNA"/>
</dbReference>
<dbReference type="InterPro" id="IPR023772">
    <property type="entry name" value="DNA-bd_HTH_TetR-type_CS"/>
</dbReference>
<dbReference type="PROSITE" id="PS50977">
    <property type="entry name" value="HTH_TETR_2"/>
    <property type="match status" value="1"/>
</dbReference>
<evidence type="ECO:0000313" key="5">
    <source>
        <dbReference type="Proteomes" id="UP001058860"/>
    </source>
</evidence>
<proteinExistence type="predicted"/>
<organism evidence="4 5">
    <name type="scientific">Svornostia abyssi</name>
    <dbReference type="NCBI Taxonomy" id="2898438"/>
    <lineage>
        <taxon>Bacteria</taxon>
        <taxon>Bacillati</taxon>
        <taxon>Actinomycetota</taxon>
        <taxon>Thermoleophilia</taxon>
        <taxon>Solirubrobacterales</taxon>
        <taxon>Baekduiaceae</taxon>
        <taxon>Svornostia</taxon>
    </lineage>
</organism>
<dbReference type="InterPro" id="IPR001647">
    <property type="entry name" value="HTH_TetR"/>
</dbReference>
<gene>
    <name evidence="4" type="ORF">LRS13_25350</name>
</gene>
<reference evidence="5" key="1">
    <citation type="submission" date="2021-11" db="EMBL/GenBank/DDBJ databases">
        <title>Cultivation dependent microbiological survey of springs from the worlds oldest radium mine currently devoted to the extraction of radon-saturated water.</title>
        <authorList>
            <person name="Kapinusova G."/>
            <person name="Smrhova T."/>
            <person name="Strejcek M."/>
            <person name="Suman J."/>
            <person name="Jani K."/>
            <person name="Pajer P."/>
            <person name="Uhlik O."/>
        </authorList>
    </citation>
    <scope>NUCLEOTIDE SEQUENCE [LARGE SCALE GENOMIC DNA]</scope>
    <source>
        <strain evidence="5">J379</strain>
    </source>
</reference>
<dbReference type="Pfam" id="PF00440">
    <property type="entry name" value="TetR_N"/>
    <property type="match status" value="1"/>
</dbReference>
<dbReference type="SUPFAM" id="SSF46689">
    <property type="entry name" value="Homeodomain-like"/>
    <property type="match status" value="1"/>
</dbReference>
<feature type="DNA-binding region" description="H-T-H motif" evidence="2">
    <location>
        <begin position="55"/>
        <end position="74"/>
    </location>
</feature>
<name>A0ABY5PHI5_9ACTN</name>
<dbReference type="PANTHER" id="PTHR30055:SF226">
    <property type="entry name" value="HTH-TYPE TRANSCRIPTIONAL REGULATOR PKSA"/>
    <property type="match status" value="1"/>
</dbReference>